<comment type="similarity">
    <text evidence="2">Belongs to the SusD family.</text>
</comment>
<keyword evidence="3" id="KW-0732">Signal</keyword>
<dbReference type="InterPro" id="IPR033985">
    <property type="entry name" value="SusD-like_N"/>
</dbReference>
<gene>
    <name evidence="8" type="ORF">GCM10017764_31490</name>
</gene>
<dbReference type="Pfam" id="PF14322">
    <property type="entry name" value="SusD-like_3"/>
    <property type="match status" value="1"/>
</dbReference>
<comment type="subcellular location">
    <subcellularLocation>
        <location evidence="1">Cell outer membrane</location>
    </subcellularLocation>
</comment>
<comment type="caution">
    <text evidence="8">The sequence shown here is derived from an EMBL/GenBank/DDBJ whole genome shotgun (WGS) entry which is preliminary data.</text>
</comment>
<sequence length="479" mass="53667">MKINMKNIHNTKISAGILLVLVSILSSCEKWLDIKPQTEIESDVVFESEAGFQDALTGVYISLQDSILYGQELTYGLVDVLSGQYKPFTQSQNYYGASTYNYSEEQFINTSAQIFSKMYNAIANLNNLIGNINQRGQSLFSGSNYHVIRGEAYGLRAMVHFDLARLYASSMLAEGATKRAIPYMDTTGIVVKPRLTTTQLLAHVIEDLLVAENELLQGDPIVPGNEGYATTYLRSRNYKFNYFAVKALQARVYLYAGDKEKALLAARSVIESGLFPWTSAGEIATATETSRNKIFTQELIFELAATRLGLRANTRFDPDSPGSLLEFSSEFTNLFNVDLDYRARYVAQNILGTARYYSIKLTQPEGAFGGFTNRMPILRKSEMYYIAAECLAETQPSAAVDYLNEVRANRNIEALSSTLTAAQIQNELALEYRREFFSEGQVFYFFKRKNITAIPGLAIPMSESTYVLPLPDNELIYGQ</sequence>
<dbReference type="Gene3D" id="2.20.20.130">
    <property type="match status" value="1"/>
</dbReference>
<reference evidence="9" key="1">
    <citation type="journal article" date="2019" name="Int. J. Syst. Evol. Microbiol.">
        <title>The Global Catalogue of Microorganisms (GCM) 10K type strain sequencing project: providing services to taxonomists for standard genome sequencing and annotation.</title>
        <authorList>
            <consortium name="The Broad Institute Genomics Platform"/>
            <consortium name="The Broad Institute Genome Sequencing Center for Infectious Disease"/>
            <person name="Wu L."/>
            <person name="Ma J."/>
        </authorList>
    </citation>
    <scope>NUCLEOTIDE SEQUENCE [LARGE SCALE GENOMIC DNA]</scope>
    <source>
        <strain evidence="9">CGMCC 1.12966</strain>
    </source>
</reference>
<evidence type="ECO:0000313" key="9">
    <source>
        <dbReference type="Proteomes" id="UP000620550"/>
    </source>
</evidence>
<dbReference type="Gene3D" id="1.25.40.390">
    <property type="match status" value="1"/>
</dbReference>
<evidence type="ECO:0000256" key="3">
    <source>
        <dbReference type="ARBA" id="ARBA00022729"/>
    </source>
</evidence>
<name>A0ABQ3HXZ8_9SPHI</name>
<evidence type="ECO:0000256" key="2">
    <source>
        <dbReference type="ARBA" id="ARBA00006275"/>
    </source>
</evidence>
<keyword evidence="5" id="KW-0998">Cell outer membrane</keyword>
<dbReference type="PROSITE" id="PS51257">
    <property type="entry name" value="PROKAR_LIPOPROTEIN"/>
    <property type="match status" value="1"/>
</dbReference>
<evidence type="ECO:0000313" key="8">
    <source>
        <dbReference type="EMBL" id="GHE45892.1"/>
    </source>
</evidence>
<protein>
    <submittedName>
        <fullName evidence="8">Membrane protein</fullName>
    </submittedName>
</protein>
<evidence type="ECO:0000256" key="1">
    <source>
        <dbReference type="ARBA" id="ARBA00004442"/>
    </source>
</evidence>
<dbReference type="Gene3D" id="1.25.40.900">
    <property type="match status" value="1"/>
</dbReference>
<evidence type="ECO:0000256" key="4">
    <source>
        <dbReference type="ARBA" id="ARBA00023136"/>
    </source>
</evidence>
<proteinExistence type="inferred from homology"/>
<feature type="domain" description="SusD-like N-terminal" evidence="7">
    <location>
        <begin position="30"/>
        <end position="216"/>
    </location>
</feature>
<dbReference type="Pfam" id="PF07980">
    <property type="entry name" value="SusD_RagB"/>
    <property type="match status" value="1"/>
</dbReference>
<feature type="domain" description="RagB/SusD" evidence="6">
    <location>
        <begin position="369"/>
        <end position="448"/>
    </location>
</feature>
<keyword evidence="9" id="KW-1185">Reference proteome</keyword>
<keyword evidence="4" id="KW-0472">Membrane</keyword>
<organism evidence="8 9">
    <name type="scientific">Sphingobacterium griseoflavum</name>
    <dbReference type="NCBI Taxonomy" id="1474952"/>
    <lineage>
        <taxon>Bacteria</taxon>
        <taxon>Pseudomonadati</taxon>
        <taxon>Bacteroidota</taxon>
        <taxon>Sphingobacteriia</taxon>
        <taxon>Sphingobacteriales</taxon>
        <taxon>Sphingobacteriaceae</taxon>
        <taxon>Sphingobacterium</taxon>
    </lineage>
</organism>
<dbReference type="EMBL" id="BNAF01000013">
    <property type="protein sequence ID" value="GHE45892.1"/>
    <property type="molecule type" value="Genomic_DNA"/>
</dbReference>
<evidence type="ECO:0000256" key="5">
    <source>
        <dbReference type="ARBA" id="ARBA00023237"/>
    </source>
</evidence>
<dbReference type="SUPFAM" id="SSF48452">
    <property type="entry name" value="TPR-like"/>
    <property type="match status" value="1"/>
</dbReference>
<dbReference type="Proteomes" id="UP000620550">
    <property type="component" value="Unassembled WGS sequence"/>
</dbReference>
<evidence type="ECO:0000259" key="7">
    <source>
        <dbReference type="Pfam" id="PF14322"/>
    </source>
</evidence>
<accession>A0ABQ3HXZ8</accession>
<dbReference type="InterPro" id="IPR012944">
    <property type="entry name" value="SusD_RagB_dom"/>
</dbReference>
<evidence type="ECO:0000259" key="6">
    <source>
        <dbReference type="Pfam" id="PF07980"/>
    </source>
</evidence>
<dbReference type="InterPro" id="IPR011990">
    <property type="entry name" value="TPR-like_helical_dom_sf"/>
</dbReference>